<gene>
    <name evidence="13" type="ORF">DET52_10484</name>
</gene>
<accession>A0A4V3BYG7</accession>
<feature type="signal peptide" evidence="10">
    <location>
        <begin position="1"/>
        <end position="20"/>
    </location>
</feature>
<evidence type="ECO:0000259" key="11">
    <source>
        <dbReference type="Pfam" id="PF00593"/>
    </source>
</evidence>
<evidence type="ECO:0000256" key="8">
    <source>
        <dbReference type="PROSITE-ProRule" id="PRU01360"/>
    </source>
</evidence>
<dbReference type="OrthoDB" id="9768177at2"/>
<evidence type="ECO:0000256" key="7">
    <source>
        <dbReference type="ARBA" id="ARBA00023237"/>
    </source>
</evidence>
<feature type="domain" description="TonB-dependent receptor-like beta-barrel" evidence="11">
    <location>
        <begin position="446"/>
        <end position="840"/>
    </location>
</feature>
<dbReference type="Pfam" id="PF13715">
    <property type="entry name" value="CarbopepD_reg_2"/>
    <property type="match status" value="1"/>
</dbReference>
<dbReference type="Proteomes" id="UP000294848">
    <property type="component" value="Unassembled WGS sequence"/>
</dbReference>
<keyword evidence="2 8" id="KW-0813">Transport</keyword>
<evidence type="ECO:0000256" key="5">
    <source>
        <dbReference type="ARBA" id="ARBA00023077"/>
    </source>
</evidence>
<evidence type="ECO:0000256" key="3">
    <source>
        <dbReference type="ARBA" id="ARBA00022452"/>
    </source>
</evidence>
<dbReference type="InterPro" id="IPR023996">
    <property type="entry name" value="TonB-dep_OMP_SusC/RagA"/>
</dbReference>
<dbReference type="Gene3D" id="2.170.130.10">
    <property type="entry name" value="TonB-dependent receptor, plug domain"/>
    <property type="match status" value="1"/>
</dbReference>
<dbReference type="InterPro" id="IPR023997">
    <property type="entry name" value="TonB-dep_OMP_SusC/RagA_CS"/>
</dbReference>
<reference evidence="13 14" key="1">
    <citation type="submission" date="2019-03" db="EMBL/GenBank/DDBJ databases">
        <title>Freshwater and sediment microbial communities from various areas in North America, analyzing microbe dynamics in response to fracking.</title>
        <authorList>
            <person name="Lamendella R."/>
        </authorList>
    </citation>
    <scope>NUCLEOTIDE SEQUENCE [LARGE SCALE GENOMIC DNA]</scope>
    <source>
        <strain evidence="13 14">114D</strain>
    </source>
</reference>
<dbReference type="AlphaFoldDB" id="A0A4V3BYG7"/>
<keyword evidence="10" id="KW-0732">Signal</keyword>
<protein>
    <submittedName>
        <fullName evidence="13">TonB-linked SusC/RagA family outer membrane protein</fullName>
    </submittedName>
</protein>
<evidence type="ECO:0000256" key="6">
    <source>
        <dbReference type="ARBA" id="ARBA00023136"/>
    </source>
</evidence>
<dbReference type="InterPro" id="IPR039426">
    <property type="entry name" value="TonB-dep_rcpt-like"/>
</dbReference>
<dbReference type="Pfam" id="PF07715">
    <property type="entry name" value="Plug"/>
    <property type="match status" value="1"/>
</dbReference>
<evidence type="ECO:0000256" key="2">
    <source>
        <dbReference type="ARBA" id="ARBA00022448"/>
    </source>
</evidence>
<dbReference type="Gene3D" id="2.40.170.20">
    <property type="entry name" value="TonB-dependent receptor, beta-barrel domain"/>
    <property type="match status" value="1"/>
</dbReference>
<name>A0A4V3BYG7_9BACT</name>
<organism evidence="13 14">
    <name type="scientific">Sunxiuqinia elliptica</name>
    <dbReference type="NCBI Taxonomy" id="655355"/>
    <lineage>
        <taxon>Bacteria</taxon>
        <taxon>Pseudomonadati</taxon>
        <taxon>Bacteroidota</taxon>
        <taxon>Bacteroidia</taxon>
        <taxon>Marinilabiliales</taxon>
        <taxon>Prolixibacteraceae</taxon>
        <taxon>Sunxiuqinia</taxon>
    </lineage>
</organism>
<dbReference type="SUPFAM" id="SSF56935">
    <property type="entry name" value="Porins"/>
    <property type="match status" value="1"/>
</dbReference>
<evidence type="ECO:0000313" key="13">
    <source>
        <dbReference type="EMBL" id="TDO02619.1"/>
    </source>
</evidence>
<evidence type="ECO:0000256" key="4">
    <source>
        <dbReference type="ARBA" id="ARBA00022692"/>
    </source>
</evidence>
<dbReference type="InterPro" id="IPR036942">
    <property type="entry name" value="Beta-barrel_TonB_sf"/>
</dbReference>
<dbReference type="RefSeq" id="WP_133464878.1">
    <property type="nucleotide sequence ID" value="NZ_SNWI01000004.1"/>
</dbReference>
<evidence type="ECO:0000256" key="10">
    <source>
        <dbReference type="SAM" id="SignalP"/>
    </source>
</evidence>
<dbReference type="InterPro" id="IPR008969">
    <property type="entry name" value="CarboxyPept-like_regulatory"/>
</dbReference>
<dbReference type="Pfam" id="PF00593">
    <property type="entry name" value="TonB_dep_Rec_b-barrel"/>
    <property type="match status" value="1"/>
</dbReference>
<evidence type="ECO:0000259" key="12">
    <source>
        <dbReference type="Pfam" id="PF07715"/>
    </source>
</evidence>
<dbReference type="GO" id="GO:0009279">
    <property type="term" value="C:cell outer membrane"/>
    <property type="evidence" value="ECO:0007669"/>
    <property type="project" value="UniProtKB-SubCell"/>
</dbReference>
<dbReference type="InterPro" id="IPR000531">
    <property type="entry name" value="Beta-barrel_TonB"/>
</dbReference>
<evidence type="ECO:0000313" key="14">
    <source>
        <dbReference type="Proteomes" id="UP000294848"/>
    </source>
</evidence>
<comment type="similarity">
    <text evidence="8 9">Belongs to the TonB-dependent receptor family.</text>
</comment>
<feature type="domain" description="TonB-dependent receptor plug" evidence="12">
    <location>
        <begin position="118"/>
        <end position="239"/>
    </location>
</feature>
<dbReference type="Gene3D" id="2.60.40.1120">
    <property type="entry name" value="Carboxypeptidase-like, regulatory domain"/>
    <property type="match status" value="1"/>
</dbReference>
<proteinExistence type="inferred from homology"/>
<dbReference type="NCBIfam" id="TIGR04056">
    <property type="entry name" value="OMP_RagA_SusC"/>
    <property type="match status" value="1"/>
</dbReference>
<keyword evidence="7 8" id="KW-0998">Cell outer membrane</keyword>
<dbReference type="SUPFAM" id="SSF49464">
    <property type="entry name" value="Carboxypeptidase regulatory domain-like"/>
    <property type="match status" value="1"/>
</dbReference>
<comment type="subcellular location">
    <subcellularLocation>
        <location evidence="1 8">Cell outer membrane</location>
        <topology evidence="1 8">Multi-pass membrane protein</topology>
    </subcellularLocation>
</comment>
<keyword evidence="5 9" id="KW-0798">TonB box</keyword>
<keyword evidence="6 8" id="KW-0472">Membrane</keyword>
<evidence type="ECO:0000256" key="1">
    <source>
        <dbReference type="ARBA" id="ARBA00004571"/>
    </source>
</evidence>
<keyword evidence="4 8" id="KW-0812">Transmembrane</keyword>
<dbReference type="InterPro" id="IPR012910">
    <property type="entry name" value="Plug_dom"/>
</dbReference>
<evidence type="ECO:0000256" key="9">
    <source>
        <dbReference type="RuleBase" id="RU003357"/>
    </source>
</evidence>
<dbReference type="InterPro" id="IPR037066">
    <property type="entry name" value="Plug_dom_sf"/>
</dbReference>
<dbReference type="FunFam" id="2.170.130.10:FF:000023">
    <property type="entry name" value="SusC/RagA family TonB-linked outer membrane protein"/>
    <property type="match status" value="1"/>
</dbReference>
<dbReference type="PROSITE" id="PS52016">
    <property type="entry name" value="TONB_DEPENDENT_REC_3"/>
    <property type="match status" value="1"/>
</dbReference>
<feature type="chain" id="PRO_5020773401" evidence="10">
    <location>
        <begin position="21"/>
        <end position="1054"/>
    </location>
</feature>
<sequence length="1054" mass="114525">MKKIALLLAIFAFGLQSVMAQTNEITGTVTSAEDGQSIPGVSVSVKGTTLGTITNIDGEYVLKVPENAATLVFSFVGMQTQEVAISGTVVNVQMEADVVGINEVVVTAMGIRRETKALGYAVQNVDSEELTKTGTSDLAKALQGKVAGIDIKVSSGMPGASSQIVIRGSRSFTGNNTPLYVIDGMPISSTASYSTGNSVTGADITNRALDINPNDIESINVLKGQAAAALYGLRASNGVVIITTKSGKGGPAGVPVVTVNQTTSFEQVSRTPDYQTTWAQGYSGSFNPRTSMSWGPKITDLPNDPTYGGNGNGHEGMYKVPQLEDAGLEPWVTPQVYNNWDDYYQTGITSTTGINVSQSNEGSSFSLGLGYTDQTGIALNTGMERWNGKATAERNLNDNFTVGFNANYAKTVVDKLTGANDGSLAGVLSAPSSYNLKGIPYHVPGDPYKQIYYRSLTFDNPYWIEKNNTFNEETNRFFGNGFLQYEAALTATMNLTVKYQLGVDSYTTHFQDIFGYGRKGGSGEINNYGVSSMTYNSLLTANYDWQINDDLDLNVILGNELDHNKRKAYDEYGQEFNFGGWNHISNANTVTADEDQEEKRTVGFFSSLSLSWKDMLFLNATGRNDFASSMPRDNRSFFYPSVSLGFVVSELDALKESSWLNFFKVRGSYAEVGQAGDYLENYFTKPSYSGGFWTGEPISYPLDGVNSYIPNNILYDPALKPQNTKSYELGINLKMFNNRLGIDYTYSKQNVEDQIFQVPLAGSTGAASLVMNGGKLHTDGHEVVLYATPIVLKDFSWDISVNFSKFTNVVDELAPGVESIFLGGFVTPQVRAGIGSTYPVIYGTQYKRDDQGRILVDEDPNSASYGMPMAGEPGVLGEVSPDFILGGSSTFTYKNISLSGVFEWKNGGKMYSGSNGLLDLYGMSARTEDRESTFIIDGYKSDGTPNDIVRGGASDPQAVQTLFSDVLSNIDEYYIHGNSFIKLRELSLKYYLPKGTINGVDIALSGFARNILLWTELDNFDPESSQGNNNMAGGFERFTLPQATSFGFGVEVKF</sequence>
<comment type="caution">
    <text evidence="13">The sequence shown here is derived from an EMBL/GenBank/DDBJ whole genome shotgun (WGS) entry which is preliminary data.</text>
</comment>
<dbReference type="EMBL" id="SNWI01000004">
    <property type="protein sequence ID" value="TDO02619.1"/>
    <property type="molecule type" value="Genomic_DNA"/>
</dbReference>
<keyword evidence="3 8" id="KW-1134">Transmembrane beta strand</keyword>
<dbReference type="NCBIfam" id="TIGR04057">
    <property type="entry name" value="SusC_RagA_signa"/>
    <property type="match status" value="1"/>
</dbReference>